<dbReference type="Proteomes" id="UP000002774">
    <property type="component" value="Chromosome"/>
</dbReference>
<accession>H1YBW0</accession>
<evidence type="ECO:0000313" key="1">
    <source>
        <dbReference type="EMBL" id="EHQ27038.1"/>
    </source>
</evidence>
<dbReference type="STRING" id="714943.Mucpa_2930"/>
<dbReference type="RefSeq" id="WP_008507318.1">
    <property type="nucleotide sequence ID" value="NZ_CM001403.1"/>
</dbReference>
<dbReference type="EMBL" id="CM001403">
    <property type="protein sequence ID" value="EHQ27038.1"/>
    <property type="molecule type" value="Genomic_DNA"/>
</dbReference>
<evidence type="ECO:0000313" key="2">
    <source>
        <dbReference type="Proteomes" id="UP000002774"/>
    </source>
</evidence>
<dbReference type="AlphaFoldDB" id="H1YBW0"/>
<gene>
    <name evidence="1" type="ORF">Mucpa_2930</name>
</gene>
<dbReference type="HOGENOM" id="CLU_1164826_0_0_10"/>
<name>H1YBW0_9SPHI</name>
<keyword evidence="2" id="KW-1185">Reference proteome</keyword>
<protein>
    <submittedName>
        <fullName evidence="1">Uncharacterized protein</fullName>
    </submittedName>
</protein>
<proteinExistence type="predicted"/>
<organism evidence="1 2">
    <name type="scientific">Mucilaginibacter paludis DSM 18603</name>
    <dbReference type="NCBI Taxonomy" id="714943"/>
    <lineage>
        <taxon>Bacteria</taxon>
        <taxon>Pseudomonadati</taxon>
        <taxon>Bacteroidota</taxon>
        <taxon>Sphingobacteriia</taxon>
        <taxon>Sphingobacteriales</taxon>
        <taxon>Sphingobacteriaceae</taxon>
        <taxon>Mucilaginibacter</taxon>
    </lineage>
</organism>
<sequence length="238" mass="28545">MPKIHHRLKNQEEHRDYQVLLYEISQGSQQAHQLFGSLYKEQLLGIGLKKLYVPAGADALFQAVFEGTWIFRYRFKHIADNTFQFDRFIEETSAGLADEFYFERPPQYRNRFTEPPEYQVPEYLGDFKVVFPVPDNPKDKDSLFTEISLGNYEALGHLKKLFNDDLYGASFSLLKRSDLAMEVVDNTFRLIWKYRFRLNQYRRNEEIMWEFTLERCRVYLKNPPPYSPNDIYNRYRDS</sequence>
<reference evidence="1" key="1">
    <citation type="submission" date="2011-09" db="EMBL/GenBank/DDBJ databases">
        <title>The permanent draft genome of Mucilaginibacter paludis DSM 18603.</title>
        <authorList>
            <consortium name="US DOE Joint Genome Institute (JGI-PGF)"/>
            <person name="Lucas S."/>
            <person name="Han J."/>
            <person name="Lapidus A."/>
            <person name="Bruce D."/>
            <person name="Goodwin L."/>
            <person name="Pitluck S."/>
            <person name="Peters L."/>
            <person name="Kyrpides N."/>
            <person name="Mavromatis K."/>
            <person name="Ivanova N."/>
            <person name="Mikhailova N."/>
            <person name="Held B."/>
            <person name="Detter J.C."/>
            <person name="Tapia R."/>
            <person name="Han C."/>
            <person name="Land M."/>
            <person name="Hauser L."/>
            <person name="Markowitz V."/>
            <person name="Cheng J.-F."/>
            <person name="Hugenholtz P."/>
            <person name="Woyke T."/>
            <person name="Wu D."/>
            <person name="Tindall B."/>
            <person name="Brambilla E."/>
            <person name="Klenk H.-P."/>
            <person name="Eisen J.A."/>
        </authorList>
    </citation>
    <scope>NUCLEOTIDE SEQUENCE [LARGE SCALE GENOMIC DNA]</scope>
    <source>
        <strain evidence="1">DSM 18603</strain>
    </source>
</reference>